<sequence>MRIQAIFFDAANTLLHKPTLIPAMAAALREHGVDLPATELALRHRWLSEVVVFPDRTSRPFYDDFNAHLLRSFGVPPSQTLLDAMFAACSYLPWAPFPDTCALTTLRQPLGVLSNWDNTLQEQLGLIEDVQFSWILGSQREGVRKPDAAFFRRMLDACAFAPEAIAYVGDSLRLDIEPARALGIHTFLIDRDDLFPHAKVPRLLSLDALATLC</sequence>
<evidence type="ECO:0000313" key="2">
    <source>
        <dbReference type="EMBL" id="MBB5209158.1"/>
    </source>
</evidence>
<dbReference type="InterPro" id="IPR036412">
    <property type="entry name" value="HAD-like_sf"/>
</dbReference>
<dbReference type="Gene3D" id="1.10.150.660">
    <property type="match status" value="1"/>
</dbReference>
<dbReference type="EMBL" id="JACHHP010000005">
    <property type="protein sequence ID" value="MBB5209158.1"/>
    <property type="molecule type" value="Genomic_DNA"/>
</dbReference>
<evidence type="ECO:0000313" key="3">
    <source>
        <dbReference type="Proteomes" id="UP000521199"/>
    </source>
</evidence>
<dbReference type="PANTHER" id="PTHR43316">
    <property type="entry name" value="HYDROLASE, HALOACID DELAHOGENASE-RELATED"/>
    <property type="match status" value="1"/>
</dbReference>
<proteinExistence type="predicted"/>
<dbReference type="GO" id="GO:0016787">
    <property type="term" value="F:hydrolase activity"/>
    <property type="evidence" value="ECO:0007669"/>
    <property type="project" value="UniProtKB-KW"/>
</dbReference>
<dbReference type="InterPro" id="IPR051540">
    <property type="entry name" value="S-2-haloacid_dehalogenase"/>
</dbReference>
<accession>A0A7W8D767</accession>
<dbReference type="Proteomes" id="UP000521199">
    <property type="component" value="Unassembled WGS sequence"/>
</dbReference>
<dbReference type="PANTHER" id="PTHR43316:SF3">
    <property type="entry name" value="HALOACID DEHALOGENASE, TYPE II (AFU_ORTHOLOGUE AFUA_2G07750)-RELATED"/>
    <property type="match status" value="1"/>
</dbReference>
<organism evidence="2 3">
    <name type="scientific">Chiayiivirga flava</name>
    <dbReference type="NCBI Taxonomy" id="659595"/>
    <lineage>
        <taxon>Bacteria</taxon>
        <taxon>Pseudomonadati</taxon>
        <taxon>Pseudomonadota</taxon>
        <taxon>Gammaproteobacteria</taxon>
        <taxon>Lysobacterales</taxon>
        <taxon>Lysobacteraceae</taxon>
        <taxon>Chiayiivirga</taxon>
    </lineage>
</organism>
<comment type="caution">
    <text evidence="2">The sequence shown here is derived from an EMBL/GenBank/DDBJ whole genome shotgun (WGS) entry which is preliminary data.</text>
</comment>
<dbReference type="SFLD" id="SFLDS00003">
    <property type="entry name" value="Haloacid_Dehalogenase"/>
    <property type="match status" value="1"/>
</dbReference>
<dbReference type="RefSeq" id="WP_183961704.1">
    <property type="nucleotide sequence ID" value="NZ_JACHHP010000005.1"/>
</dbReference>
<dbReference type="SFLD" id="SFLDG01129">
    <property type="entry name" value="C1.5:_HAD__Beta-PGM__Phosphata"/>
    <property type="match status" value="1"/>
</dbReference>
<reference evidence="2 3" key="1">
    <citation type="submission" date="2020-08" db="EMBL/GenBank/DDBJ databases">
        <title>Genomic Encyclopedia of Type Strains, Phase IV (KMG-IV): sequencing the most valuable type-strain genomes for metagenomic binning, comparative biology and taxonomic classification.</title>
        <authorList>
            <person name="Goeker M."/>
        </authorList>
    </citation>
    <scope>NUCLEOTIDE SEQUENCE [LARGE SCALE GENOMIC DNA]</scope>
    <source>
        <strain evidence="2 3">DSM 24163</strain>
    </source>
</reference>
<name>A0A7W8D767_9GAMM</name>
<dbReference type="Gene3D" id="3.40.50.1000">
    <property type="entry name" value="HAD superfamily/HAD-like"/>
    <property type="match status" value="1"/>
</dbReference>
<dbReference type="InterPro" id="IPR023214">
    <property type="entry name" value="HAD_sf"/>
</dbReference>
<dbReference type="SUPFAM" id="SSF56784">
    <property type="entry name" value="HAD-like"/>
    <property type="match status" value="1"/>
</dbReference>
<dbReference type="AlphaFoldDB" id="A0A7W8D767"/>
<keyword evidence="1" id="KW-0378">Hydrolase</keyword>
<protein>
    <submittedName>
        <fullName evidence="2">FMN phosphatase YigB (HAD superfamily)</fullName>
    </submittedName>
</protein>
<keyword evidence="3" id="KW-1185">Reference proteome</keyword>
<evidence type="ECO:0000256" key="1">
    <source>
        <dbReference type="ARBA" id="ARBA00022801"/>
    </source>
</evidence>
<dbReference type="Pfam" id="PF00702">
    <property type="entry name" value="Hydrolase"/>
    <property type="match status" value="1"/>
</dbReference>
<gene>
    <name evidence="2" type="ORF">HNQ52_002721</name>
</gene>